<protein>
    <submittedName>
        <fullName evidence="1">Uncharacterized protein</fullName>
    </submittedName>
</protein>
<proteinExistence type="predicted"/>
<dbReference type="EMBL" id="CP046956">
    <property type="protein sequence ID" value="QTM98421.1"/>
    <property type="molecule type" value="Genomic_DNA"/>
</dbReference>
<dbReference type="RefSeq" id="WP_209369592.1">
    <property type="nucleotide sequence ID" value="NZ_CP046956.1"/>
</dbReference>
<organism evidence="1 2">
    <name type="scientific">Sediminibacillus dalangtanensis</name>
    <dbReference type="NCBI Taxonomy" id="2729421"/>
    <lineage>
        <taxon>Bacteria</taxon>
        <taxon>Bacillati</taxon>
        <taxon>Bacillota</taxon>
        <taxon>Bacilli</taxon>
        <taxon>Bacillales</taxon>
        <taxon>Bacillaceae</taxon>
        <taxon>Sediminibacillus</taxon>
    </lineage>
</organism>
<accession>A0ABX7VNI6</accession>
<gene>
    <name evidence="1" type="ORF">ERJ70_03365</name>
</gene>
<sequence>MTMNKRYIKVLGLYTLSTLIPAVIFSEEESATNWAAKTAAGYGIFAYGLKVMTKRKNA</sequence>
<evidence type="ECO:0000313" key="1">
    <source>
        <dbReference type="EMBL" id="QTM98421.1"/>
    </source>
</evidence>
<name>A0ABX7VNI6_9BACI</name>
<keyword evidence="2" id="KW-1185">Reference proteome</keyword>
<evidence type="ECO:0000313" key="2">
    <source>
        <dbReference type="Proteomes" id="UP000665043"/>
    </source>
</evidence>
<reference evidence="1 2" key="1">
    <citation type="submission" date="2019-12" db="EMBL/GenBank/DDBJ databases">
        <title>The whole genome sequencing of a strain isolated from a Mars analog, Dalangtan Playa.</title>
        <authorList>
            <person name="Huang T."/>
        </authorList>
    </citation>
    <scope>NUCLEOTIDE SEQUENCE [LARGE SCALE GENOMIC DNA]</scope>
    <source>
        <strain evidence="1 2">DP4-553-S</strain>
    </source>
</reference>
<dbReference type="Proteomes" id="UP000665043">
    <property type="component" value="Chromosome"/>
</dbReference>